<gene>
    <name evidence="6" type="ORF">B9T62_38440</name>
</gene>
<feature type="binding site" evidence="4">
    <location>
        <position position="57"/>
    </location>
    <ligand>
        <name>substrate</name>
    </ligand>
</feature>
<dbReference type="NCBIfam" id="TIGR02727">
    <property type="entry name" value="MTHFS_bact"/>
    <property type="match status" value="1"/>
</dbReference>
<keyword evidence="7" id="KW-1185">Reference proteome</keyword>
<evidence type="ECO:0000256" key="2">
    <source>
        <dbReference type="ARBA" id="ARBA00022741"/>
    </source>
</evidence>
<evidence type="ECO:0000313" key="7">
    <source>
        <dbReference type="Proteomes" id="UP000249890"/>
    </source>
</evidence>
<dbReference type="GO" id="GO:0035999">
    <property type="term" value="P:tetrahydrofolate interconversion"/>
    <property type="evidence" value="ECO:0007669"/>
    <property type="project" value="TreeGrafter"/>
</dbReference>
<dbReference type="Proteomes" id="UP000249890">
    <property type="component" value="Chromosome"/>
</dbReference>
<keyword evidence="6" id="KW-0436">Ligase</keyword>
<dbReference type="KEGG" id="pdh:B9T62_38440"/>
<comment type="cofactor">
    <cofactor evidence="5">
        <name>Mg(2+)</name>
        <dbReference type="ChEBI" id="CHEBI:18420"/>
    </cofactor>
</comment>
<feature type="binding site" evidence="4">
    <location>
        <begin position="11"/>
        <end position="15"/>
    </location>
    <ligand>
        <name>ATP</name>
        <dbReference type="ChEBI" id="CHEBI:30616"/>
    </ligand>
</feature>
<dbReference type="Pfam" id="PF01812">
    <property type="entry name" value="5-FTHF_cyc-lig"/>
    <property type="match status" value="1"/>
</dbReference>
<keyword evidence="5" id="KW-0460">Magnesium</keyword>
<dbReference type="GO" id="GO:0009396">
    <property type="term" value="P:folic acid-containing compound biosynthetic process"/>
    <property type="evidence" value="ECO:0007669"/>
    <property type="project" value="TreeGrafter"/>
</dbReference>
<dbReference type="PIRSF" id="PIRSF006806">
    <property type="entry name" value="FTHF_cligase"/>
    <property type="match status" value="1"/>
</dbReference>
<organism evidence="6 7">
    <name type="scientific">Paenibacillus donghaensis</name>
    <dbReference type="NCBI Taxonomy" id="414771"/>
    <lineage>
        <taxon>Bacteria</taxon>
        <taxon>Bacillati</taxon>
        <taxon>Bacillota</taxon>
        <taxon>Bacilli</taxon>
        <taxon>Bacillales</taxon>
        <taxon>Paenibacillaceae</taxon>
        <taxon>Paenibacillus</taxon>
    </lineage>
</organism>
<dbReference type="OrthoDB" id="9801938at2"/>
<dbReference type="GO" id="GO:0030272">
    <property type="term" value="F:5-formyltetrahydrofolate cyclo-ligase activity"/>
    <property type="evidence" value="ECO:0007669"/>
    <property type="project" value="UniProtKB-EC"/>
</dbReference>
<dbReference type="RefSeq" id="WP_087920038.1">
    <property type="nucleotide sequence ID" value="NZ_CP021780.1"/>
</dbReference>
<dbReference type="PANTHER" id="PTHR23407:SF1">
    <property type="entry name" value="5-FORMYLTETRAHYDROFOLATE CYCLO-LIGASE"/>
    <property type="match status" value="1"/>
</dbReference>
<dbReference type="Gene3D" id="3.40.50.10420">
    <property type="entry name" value="NagB/RpiA/CoA transferase-like"/>
    <property type="match status" value="1"/>
</dbReference>
<reference evidence="6 7" key="1">
    <citation type="submission" date="2017-06" db="EMBL/GenBank/DDBJ databases">
        <title>Complete genome sequence of Paenibacillus donghaensis KCTC 13049T isolated from East Sea sediment, South Korea.</title>
        <authorList>
            <person name="Jung B.K."/>
            <person name="Hong S.-J."/>
            <person name="Shin J.-H."/>
        </authorList>
    </citation>
    <scope>NUCLEOTIDE SEQUENCE [LARGE SCALE GENOMIC DNA]</scope>
    <source>
        <strain evidence="6 7">KCTC 13049</strain>
    </source>
</reference>
<keyword evidence="5" id="KW-0479">Metal-binding</keyword>
<dbReference type="EC" id="6.3.3.2" evidence="5"/>
<dbReference type="InterPro" id="IPR037171">
    <property type="entry name" value="NagB/RpiA_transferase-like"/>
</dbReference>
<proteinExistence type="inferred from homology"/>
<comment type="catalytic activity">
    <reaction evidence="5">
        <text>(6S)-5-formyl-5,6,7,8-tetrahydrofolate + ATP = (6R)-5,10-methenyltetrahydrofolate + ADP + phosphate</text>
        <dbReference type="Rhea" id="RHEA:10488"/>
        <dbReference type="ChEBI" id="CHEBI:30616"/>
        <dbReference type="ChEBI" id="CHEBI:43474"/>
        <dbReference type="ChEBI" id="CHEBI:57455"/>
        <dbReference type="ChEBI" id="CHEBI:57457"/>
        <dbReference type="ChEBI" id="CHEBI:456216"/>
        <dbReference type="EC" id="6.3.3.2"/>
    </reaction>
</comment>
<evidence type="ECO:0000256" key="3">
    <source>
        <dbReference type="ARBA" id="ARBA00022840"/>
    </source>
</evidence>
<evidence type="ECO:0000313" key="6">
    <source>
        <dbReference type="EMBL" id="ASA26079.1"/>
    </source>
</evidence>
<dbReference type="PANTHER" id="PTHR23407">
    <property type="entry name" value="ATPASE INHIBITOR/5-FORMYLTETRAHYDROFOLATE CYCLO-LIGASE"/>
    <property type="match status" value="1"/>
</dbReference>
<comment type="similarity">
    <text evidence="1 5">Belongs to the 5-formyltetrahydrofolate cyclo-ligase family.</text>
</comment>
<dbReference type="EMBL" id="CP021780">
    <property type="protein sequence ID" value="ASA26079.1"/>
    <property type="molecule type" value="Genomic_DNA"/>
</dbReference>
<sequence>MMSYEAAAEAKRVLRKERQAARDRLSPLQREQLSANVCEHAWHWLLRKEALSLMAYVSFRSELDTSPLLNAAWSQPLRVLLPRVISASGELSVQQVTSWSELAPGAYGIPEPRITENRVPSPEQQAALPLPAVVFVPGLAFDSRGGRLGYGRGYYDRLWTSVQRRVQAGETAPVWIGLAYGMQLVPEVPMDAHDAFMDMLITEDGILHCRKGEQPWN</sequence>
<dbReference type="SUPFAM" id="SSF100950">
    <property type="entry name" value="NagB/RpiA/CoA transferase-like"/>
    <property type="match status" value="1"/>
</dbReference>
<dbReference type="InterPro" id="IPR024185">
    <property type="entry name" value="FTHF_cligase-like_sf"/>
</dbReference>
<keyword evidence="3 4" id="KW-0067">ATP-binding</keyword>
<accession>A0A2Z2KSU6</accession>
<dbReference type="AlphaFoldDB" id="A0A2Z2KSU6"/>
<dbReference type="InterPro" id="IPR002698">
    <property type="entry name" value="FTHF_cligase"/>
</dbReference>
<evidence type="ECO:0000256" key="1">
    <source>
        <dbReference type="ARBA" id="ARBA00010638"/>
    </source>
</evidence>
<evidence type="ECO:0000256" key="5">
    <source>
        <dbReference type="RuleBase" id="RU361279"/>
    </source>
</evidence>
<keyword evidence="2 4" id="KW-0547">Nucleotide-binding</keyword>
<name>A0A2Z2KSU6_9BACL</name>
<feature type="binding site" evidence="4">
    <location>
        <begin position="147"/>
        <end position="155"/>
    </location>
    <ligand>
        <name>ATP</name>
        <dbReference type="ChEBI" id="CHEBI:30616"/>
    </ligand>
</feature>
<dbReference type="GO" id="GO:0005524">
    <property type="term" value="F:ATP binding"/>
    <property type="evidence" value="ECO:0007669"/>
    <property type="project" value="UniProtKB-KW"/>
</dbReference>
<feature type="binding site" evidence="4">
    <location>
        <position position="62"/>
    </location>
    <ligand>
        <name>substrate</name>
    </ligand>
</feature>
<dbReference type="GO" id="GO:0046872">
    <property type="term" value="F:metal ion binding"/>
    <property type="evidence" value="ECO:0007669"/>
    <property type="project" value="UniProtKB-KW"/>
</dbReference>
<evidence type="ECO:0000256" key="4">
    <source>
        <dbReference type="PIRSR" id="PIRSR006806-1"/>
    </source>
</evidence>
<protein>
    <recommendedName>
        <fullName evidence="5">5-formyltetrahydrofolate cyclo-ligase</fullName>
        <ecNumber evidence="5">6.3.3.2</ecNumber>
    </recommendedName>
</protein>